<keyword evidence="2" id="KW-1185">Reference proteome</keyword>
<accession>A0ABQ9UHN6</accession>
<protein>
    <submittedName>
        <fullName evidence="1">Uncharacterized protein</fullName>
    </submittedName>
</protein>
<sequence length="90" mass="9653">MLVTVASQVATHTSQVAADGERRTGVKQLKIKGEPKEGPKLLEFLGYPESPKLGLLQHKGASVDLKWEDAVCSGQADVSFDDDVALEDDS</sequence>
<reference evidence="1 2" key="1">
    <citation type="submission" date="2023-05" db="EMBL/GenBank/DDBJ databases">
        <title>B98-5 Cell Line De Novo Hybrid Assembly: An Optical Mapping Approach.</title>
        <authorList>
            <person name="Kananen K."/>
            <person name="Auerbach J.A."/>
            <person name="Kautto E."/>
            <person name="Blachly J.S."/>
        </authorList>
    </citation>
    <scope>NUCLEOTIDE SEQUENCE [LARGE SCALE GENOMIC DNA]</scope>
    <source>
        <strain evidence="1">B95-8</strain>
        <tissue evidence="1">Cell line</tissue>
    </source>
</reference>
<evidence type="ECO:0000313" key="1">
    <source>
        <dbReference type="EMBL" id="KAK2096098.1"/>
    </source>
</evidence>
<proteinExistence type="predicted"/>
<name>A0ABQ9UHN6_SAGOE</name>
<gene>
    <name evidence="1" type="ORF">P7K49_025132</name>
</gene>
<evidence type="ECO:0000313" key="2">
    <source>
        <dbReference type="Proteomes" id="UP001266305"/>
    </source>
</evidence>
<dbReference type="EMBL" id="JASSZA010000012">
    <property type="protein sequence ID" value="KAK2096098.1"/>
    <property type="molecule type" value="Genomic_DNA"/>
</dbReference>
<comment type="caution">
    <text evidence="1">The sequence shown here is derived from an EMBL/GenBank/DDBJ whole genome shotgun (WGS) entry which is preliminary data.</text>
</comment>
<organism evidence="1 2">
    <name type="scientific">Saguinus oedipus</name>
    <name type="common">Cotton-top tamarin</name>
    <name type="synonym">Oedipomidas oedipus</name>
    <dbReference type="NCBI Taxonomy" id="9490"/>
    <lineage>
        <taxon>Eukaryota</taxon>
        <taxon>Metazoa</taxon>
        <taxon>Chordata</taxon>
        <taxon>Craniata</taxon>
        <taxon>Vertebrata</taxon>
        <taxon>Euteleostomi</taxon>
        <taxon>Mammalia</taxon>
        <taxon>Eutheria</taxon>
        <taxon>Euarchontoglires</taxon>
        <taxon>Primates</taxon>
        <taxon>Haplorrhini</taxon>
        <taxon>Platyrrhini</taxon>
        <taxon>Cebidae</taxon>
        <taxon>Callitrichinae</taxon>
        <taxon>Saguinus</taxon>
    </lineage>
</organism>
<dbReference type="Proteomes" id="UP001266305">
    <property type="component" value="Unassembled WGS sequence"/>
</dbReference>